<dbReference type="InterPro" id="IPR036396">
    <property type="entry name" value="Cyt_P450_sf"/>
</dbReference>
<evidence type="ECO:0000256" key="5">
    <source>
        <dbReference type="PIRSR" id="PIRSR602401-1"/>
    </source>
</evidence>
<dbReference type="GO" id="GO:0005506">
    <property type="term" value="F:iron ion binding"/>
    <property type="evidence" value="ECO:0007669"/>
    <property type="project" value="InterPro"/>
</dbReference>
<evidence type="ECO:0000256" key="1">
    <source>
        <dbReference type="ARBA" id="ARBA00001971"/>
    </source>
</evidence>
<evidence type="ECO:0000256" key="6">
    <source>
        <dbReference type="RuleBase" id="RU000461"/>
    </source>
</evidence>
<dbReference type="PRINTS" id="PR00385">
    <property type="entry name" value="P450"/>
</dbReference>
<sequence length="272" mass="30031">MMQRMIGTRLSEDKHARHDLYSVVADHLDLAGGADVDSITTSQLWSEALFFFPAGGETTSTALSSLFFYLSQNPHVYKRLADEIRTTFANDTDIHGGAKLSGCKYLRACIDEALRMSPPVSGTPWRELYPEERGQPLIIDGHVVPPGTQVGVCLYSLHHNQKYFAEPYAFRPERWLVDDEAQLRLINSAFCPFSIGARGCAGKAMAYLEASLVVARTLWAFDFKPAPGGKTGGGAPGKREGRRRENEFQLYDIFAAMHAGPELVFSPRSGAL</sequence>
<dbReference type="InParanoid" id="A0A423WR16"/>
<evidence type="ECO:0000256" key="3">
    <source>
        <dbReference type="ARBA" id="ARBA00022723"/>
    </source>
</evidence>
<evidence type="ECO:0000256" key="2">
    <source>
        <dbReference type="ARBA" id="ARBA00022617"/>
    </source>
</evidence>
<dbReference type="STRING" id="1230097.A0A423WR16"/>
<gene>
    <name evidence="7" type="ORF">VPNG_07999</name>
</gene>
<dbReference type="PANTHER" id="PTHR24305:SF226">
    <property type="entry name" value="CYTOCHROME P450 MONOOXYGENASE"/>
    <property type="match status" value="1"/>
</dbReference>
<dbReference type="PROSITE" id="PS00086">
    <property type="entry name" value="CYTOCHROME_P450"/>
    <property type="match status" value="1"/>
</dbReference>
<dbReference type="OrthoDB" id="1470350at2759"/>
<keyword evidence="3 5" id="KW-0479">Metal-binding</keyword>
<dbReference type="PANTHER" id="PTHR24305">
    <property type="entry name" value="CYTOCHROME P450"/>
    <property type="match status" value="1"/>
</dbReference>
<dbReference type="PRINTS" id="PR00463">
    <property type="entry name" value="EP450I"/>
</dbReference>
<dbReference type="SUPFAM" id="SSF48264">
    <property type="entry name" value="Cytochrome P450"/>
    <property type="match status" value="1"/>
</dbReference>
<accession>A0A423WR16</accession>
<dbReference type="InterPro" id="IPR050121">
    <property type="entry name" value="Cytochrome_P450_monoxygenase"/>
</dbReference>
<dbReference type="InterPro" id="IPR001128">
    <property type="entry name" value="Cyt_P450"/>
</dbReference>
<dbReference type="GO" id="GO:0004497">
    <property type="term" value="F:monooxygenase activity"/>
    <property type="evidence" value="ECO:0007669"/>
    <property type="project" value="UniProtKB-KW"/>
</dbReference>
<keyword evidence="4 5" id="KW-0408">Iron</keyword>
<evidence type="ECO:0000313" key="8">
    <source>
        <dbReference type="Proteomes" id="UP000285146"/>
    </source>
</evidence>
<comment type="caution">
    <text evidence="7">The sequence shown here is derived from an EMBL/GenBank/DDBJ whole genome shotgun (WGS) entry which is preliminary data.</text>
</comment>
<evidence type="ECO:0000256" key="4">
    <source>
        <dbReference type="ARBA" id="ARBA00023004"/>
    </source>
</evidence>
<dbReference type="Gene3D" id="1.10.630.10">
    <property type="entry name" value="Cytochrome P450"/>
    <property type="match status" value="1"/>
</dbReference>
<dbReference type="Pfam" id="PF00067">
    <property type="entry name" value="p450"/>
    <property type="match status" value="1"/>
</dbReference>
<proteinExistence type="inferred from homology"/>
<dbReference type="AlphaFoldDB" id="A0A423WR16"/>
<keyword evidence="6" id="KW-0503">Monooxygenase</keyword>
<dbReference type="Proteomes" id="UP000285146">
    <property type="component" value="Unassembled WGS sequence"/>
</dbReference>
<dbReference type="GO" id="GO:0016705">
    <property type="term" value="F:oxidoreductase activity, acting on paired donors, with incorporation or reduction of molecular oxygen"/>
    <property type="evidence" value="ECO:0007669"/>
    <property type="project" value="InterPro"/>
</dbReference>
<evidence type="ECO:0008006" key="9">
    <source>
        <dbReference type="Google" id="ProtNLM"/>
    </source>
</evidence>
<feature type="binding site" description="axial binding residue" evidence="5">
    <location>
        <position position="200"/>
    </location>
    <ligand>
        <name>heme</name>
        <dbReference type="ChEBI" id="CHEBI:30413"/>
    </ligand>
    <ligandPart>
        <name>Fe</name>
        <dbReference type="ChEBI" id="CHEBI:18248"/>
    </ligandPart>
</feature>
<keyword evidence="8" id="KW-1185">Reference proteome</keyword>
<dbReference type="EMBL" id="LKEB01000045">
    <property type="protein sequence ID" value="ROW05896.1"/>
    <property type="molecule type" value="Genomic_DNA"/>
</dbReference>
<name>A0A423WR16_9PEZI</name>
<organism evidence="7 8">
    <name type="scientific">Cytospora leucostoma</name>
    <dbReference type="NCBI Taxonomy" id="1230097"/>
    <lineage>
        <taxon>Eukaryota</taxon>
        <taxon>Fungi</taxon>
        <taxon>Dikarya</taxon>
        <taxon>Ascomycota</taxon>
        <taxon>Pezizomycotina</taxon>
        <taxon>Sordariomycetes</taxon>
        <taxon>Sordariomycetidae</taxon>
        <taxon>Diaporthales</taxon>
        <taxon>Cytosporaceae</taxon>
        <taxon>Cytospora</taxon>
    </lineage>
</organism>
<reference evidence="7 8" key="1">
    <citation type="submission" date="2015-09" db="EMBL/GenBank/DDBJ databases">
        <title>Host preference determinants of Valsa canker pathogens revealed by comparative genomics.</title>
        <authorList>
            <person name="Yin Z."/>
            <person name="Huang L."/>
        </authorList>
    </citation>
    <scope>NUCLEOTIDE SEQUENCE [LARGE SCALE GENOMIC DNA]</scope>
    <source>
        <strain evidence="7 8">SXYLt</strain>
    </source>
</reference>
<keyword evidence="6" id="KW-0560">Oxidoreductase</keyword>
<protein>
    <recommendedName>
        <fullName evidence="9">Cytochrome P450</fullName>
    </recommendedName>
</protein>
<comment type="similarity">
    <text evidence="6">Belongs to the cytochrome P450 family.</text>
</comment>
<dbReference type="InterPro" id="IPR017972">
    <property type="entry name" value="Cyt_P450_CS"/>
</dbReference>
<keyword evidence="2 5" id="KW-0349">Heme</keyword>
<comment type="cofactor">
    <cofactor evidence="1 5">
        <name>heme</name>
        <dbReference type="ChEBI" id="CHEBI:30413"/>
    </cofactor>
</comment>
<dbReference type="InterPro" id="IPR002401">
    <property type="entry name" value="Cyt_P450_E_grp-I"/>
</dbReference>
<evidence type="ECO:0000313" key="7">
    <source>
        <dbReference type="EMBL" id="ROW05896.1"/>
    </source>
</evidence>
<dbReference type="GO" id="GO:0020037">
    <property type="term" value="F:heme binding"/>
    <property type="evidence" value="ECO:0007669"/>
    <property type="project" value="InterPro"/>
</dbReference>